<feature type="domain" description="FAD dependent oxidoreductase" evidence="3">
    <location>
        <begin position="7"/>
        <end position="349"/>
    </location>
</feature>
<dbReference type="RefSeq" id="WP_404536145.1">
    <property type="nucleotide sequence ID" value="NZ_JADIKL010000002.1"/>
</dbReference>
<dbReference type="Proteomes" id="UP001620397">
    <property type="component" value="Unassembled WGS sequence"/>
</dbReference>
<dbReference type="Gene3D" id="3.30.9.10">
    <property type="entry name" value="D-Amino Acid Oxidase, subunit A, domain 2"/>
    <property type="match status" value="1"/>
</dbReference>
<keyword evidence="2" id="KW-1133">Transmembrane helix</keyword>
<dbReference type="EMBL" id="JADIKL010000002">
    <property type="protein sequence ID" value="MFK2929725.1"/>
    <property type="molecule type" value="Genomic_DNA"/>
</dbReference>
<protein>
    <submittedName>
        <fullName evidence="4">FAD-binding oxidoreductase</fullName>
    </submittedName>
</protein>
<keyword evidence="1" id="KW-0560">Oxidoreductase</keyword>
<evidence type="ECO:0000313" key="4">
    <source>
        <dbReference type="EMBL" id="MFK2929725.1"/>
    </source>
</evidence>
<evidence type="ECO:0000259" key="3">
    <source>
        <dbReference type="Pfam" id="PF01266"/>
    </source>
</evidence>
<proteinExistence type="predicted"/>
<dbReference type="Gene3D" id="3.50.50.60">
    <property type="entry name" value="FAD/NAD(P)-binding domain"/>
    <property type="match status" value="1"/>
</dbReference>
<reference evidence="4 5" key="1">
    <citation type="submission" date="2020-10" db="EMBL/GenBank/DDBJ databases">
        <title>Phylogeny of dyella-like bacteria.</title>
        <authorList>
            <person name="Fu J."/>
        </authorList>
    </citation>
    <scope>NUCLEOTIDE SEQUENCE [LARGE SCALE GENOMIC DNA]</scope>
    <source>
        <strain evidence="4 5">DKC-1</strain>
    </source>
</reference>
<gene>
    <name evidence="4" type="ORF">ISP14_02860</name>
</gene>
<dbReference type="Pfam" id="PF01266">
    <property type="entry name" value="DAO"/>
    <property type="match status" value="1"/>
</dbReference>
<keyword evidence="2" id="KW-0472">Membrane</keyword>
<dbReference type="SUPFAM" id="SSF51905">
    <property type="entry name" value="FAD/NAD(P)-binding domain"/>
    <property type="match status" value="1"/>
</dbReference>
<keyword evidence="5" id="KW-1185">Reference proteome</keyword>
<dbReference type="InterPro" id="IPR036188">
    <property type="entry name" value="FAD/NAD-bd_sf"/>
</dbReference>
<comment type="caution">
    <text evidence="4">The sequence shown here is derived from an EMBL/GenBank/DDBJ whole genome shotgun (WGS) entry which is preliminary data.</text>
</comment>
<organism evidence="4 5">
    <name type="scientific">Dyella agri</name>
    <dbReference type="NCBI Taxonomy" id="1926869"/>
    <lineage>
        <taxon>Bacteria</taxon>
        <taxon>Pseudomonadati</taxon>
        <taxon>Pseudomonadota</taxon>
        <taxon>Gammaproteobacteria</taxon>
        <taxon>Lysobacterales</taxon>
        <taxon>Rhodanobacteraceae</taxon>
        <taxon>Dyella</taxon>
    </lineage>
</organism>
<keyword evidence="2" id="KW-0812">Transmembrane</keyword>
<accession>A0ABW8KC80</accession>
<evidence type="ECO:0000256" key="1">
    <source>
        <dbReference type="ARBA" id="ARBA00023002"/>
    </source>
</evidence>
<evidence type="ECO:0000313" key="5">
    <source>
        <dbReference type="Proteomes" id="UP001620397"/>
    </source>
</evidence>
<dbReference type="PANTHER" id="PTHR13847:SF287">
    <property type="entry name" value="FAD-DEPENDENT OXIDOREDUCTASE DOMAIN-CONTAINING PROTEIN 1"/>
    <property type="match status" value="1"/>
</dbReference>
<evidence type="ECO:0000256" key="2">
    <source>
        <dbReference type="SAM" id="Phobius"/>
    </source>
</evidence>
<name>A0ABW8KC80_9GAMM</name>
<feature type="transmembrane region" description="Helical" evidence="2">
    <location>
        <begin position="6"/>
        <end position="25"/>
    </location>
</feature>
<dbReference type="PANTHER" id="PTHR13847">
    <property type="entry name" value="SARCOSINE DEHYDROGENASE-RELATED"/>
    <property type="match status" value="1"/>
</dbReference>
<sequence>MQANDYDAIVIGAGMAGASVAWFMAPHARVLVLEREAWPGMHSTGRSAALFSETYGSAQVRALSRATRPFLEHPPEGFAGHPILSRRPTLVIGSAAQADEVRAMYAENRGHIPGLRLLDAAEVQAMVPVLKPEAAQIGMLEPDAADIDVNELHQGFLRGLRQRGGVLRVEVAIRAIERSRGQWQVDCGEAVYRAPRLLDAAGAWADEVACLAGVAPLGLQPKRRTAFLFEPPKGFDTAHWPFVIDAAESFYFKPDAGLLLGSPANADPVPPHDVQPEDLDVALGIDRIEQATTMTISRPIRSWAGLRSFVGTEGDLVGGFAPDAEGFFWVAAQGGYGIQTSAAMGEACACLALGRPLPSALVDAGVSAGMLAPPAARPDGRAMP</sequence>
<dbReference type="InterPro" id="IPR006076">
    <property type="entry name" value="FAD-dep_OxRdtase"/>
</dbReference>